<evidence type="ECO:0000313" key="2">
    <source>
        <dbReference type="EMBL" id="HIK00015.1"/>
    </source>
</evidence>
<name>A0A832V4H7_9ARCH</name>
<sequence length="154" mass="18041">MGIRDIFKKRLKKVKDSVEGEEEFPAGEIFGEETKAEGGGFPEDEFGKELGAEKEEEEKFPEFEEAKPKKEKEAEEEIEEEKPAPGGEELKAQLDVVRSKLDLVETHLQNIESKEEMHKFESDRYIQYLTFINEKLDHLERELAEIERLIKRRE</sequence>
<evidence type="ECO:0000256" key="1">
    <source>
        <dbReference type="SAM" id="MobiDB-lite"/>
    </source>
</evidence>
<comment type="caution">
    <text evidence="2">The sequence shown here is derived from an EMBL/GenBank/DDBJ whole genome shotgun (WGS) entry which is preliminary data.</text>
</comment>
<gene>
    <name evidence="2" type="ORF">H1016_00560</name>
</gene>
<proteinExistence type="predicted"/>
<evidence type="ECO:0000313" key="3">
    <source>
        <dbReference type="Proteomes" id="UP000646946"/>
    </source>
</evidence>
<protein>
    <submittedName>
        <fullName evidence="2">Uncharacterized protein</fullName>
    </submittedName>
</protein>
<organism evidence="2 3">
    <name type="scientific">Candidatus Naiadarchaeum limnaeum</name>
    <dbReference type="NCBI Taxonomy" id="2756139"/>
    <lineage>
        <taxon>Archaea</taxon>
        <taxon>Candidatus Undinarchaeota</taxon>
        <taxon>Candidatus Undinarchaeia</taxon>
        <taxon>Candidatus Naiadarchaeales</taxon>
        <taxon>Candidatus Naiadarchaeaceae</taxon>
        <taxon>Candidatus Naiadarchaeum</taxon>
    </lineage>
</organism>
<feature type="region of interest" description="Disordered" evidence="1">
    <location>
        <begin position="17"/>
        <end position="90"/>
    </location>
</feature>
<reference evidence="2 3" key="1">
    <citation type="journal article" name="Nat. Commun.">
        <title>Undinarchaeota illuminate DPANN phylogeny and the impact of gene transfer on archaeal evolution.</title>
        <authorList>
            <person name="Dombrowski N."/>
            <person name="Williams T.A."/>
            <person name="Sun J."/>
            <person name="Woodcroft B.J."/>
            <person name="Lee J.H."/>
            <person name="Minh B.Q."/>
            <person name="Rinke C."/>
            <person name="Spang A."/>
        </authorList>
    </citation>
    <scope>NUCLEOTIDE SEQUENCE [LARGE SCALE GENOMIC DNA]</scope>
    <source>
        <strain evidence="2">MAG_bin1129</strain>
    </source>
</reference>
<dbReference type="Proteomes" id="UP000646946">
    <property type="component" value="Unassembled WGS sequence"/>
</dbReference>
<feature type="compositionally biased region" description="Basic and acidic residues" evidence="1">
    <location>
        <begin position="60"/>
        <end position="73"/>
    </location>
</feature>
<dbReference type="EMBL" id="DVAB01000007">
    <property type="protein sequence ID" value="HIK00015.1"/>
    <property type="molecule type" value="Genomic_DNA"/>
</dbReference>
<dbReference type="AlphaFoldDB" id="A0A832V4H7"/>
<keyword evidence="3" id="KW-1185">Reference proteome</keyword>
<accession>A0A832V4H7</accession>